<dbReference type="PROSITE" id="PS50011">
    <property type="entry name" value="PROTEIN_KINASE_DOM"/>
    <property type="match status" value="1"/>
</dbReference>
<dbReference type="AlphaFoldDB" id="A0AA35X9S2"/>
<dbReference type="GO" id="GO:0004674">
    <property type="term" value="F:protein serine/threonine kinase activity"/>
    <property type="evidence" value="ECO:0007669"/>
    <property type="project" value="TreeGrafter"/>
</dbReference>
<evidence type="ECO:0000256" key="3">
    <source>
        <dbReference type="ARBA" id="ARBA00022741"/>
    </source>
</evidence>
<keyword evidence="5 6" id="KW-0067">ATP-binding</keyword>
<evidence type="ECO:0000256" key="5">
    <source>
        <dbReference type="ARBA" id="ARBA00022840"/>
    </source>
</evidence>
<dbReference type="PROSITE" id="PS00107">
    <property type="entry name" value="PROTEIN_KINASE_ATP"/>
    <property type="match status" value="1"/>
</dbReference>
<dbReference type="GO" id="GO:0005524">
    <property type="term" value="F:ATP binding"/>
    <property type="evidence" value="ECO:0007669"/>
    <property type="project" value="UniProtKB-UniRule"/>
</dbReference>
<evidence type="ECO:0000256" key="4">
    <source>
        <dbReference type="ARBA" id="ARBA00022777"/>
    </source>
</evidence>
<name>A0AA35X9S2_GEOBA</name>
<accession>A0AA35X9S2</accession>
<dbReference type="SMART" id="SM00220">
    <property type="entry name" value="S_TKc"/>
    <property type="match status" value="1"/>
</dbReference>
<dbReference type="Gene3D" id="3.30.200.20">
    <property type="entry name" value="Phosphorylase Kinase, domain 1"/>
    <property type="match status" value="1"/>
</dbReference>
<feature type="coiled-coil region" evidence="7">
    <location>
        <begin position="341"/>
        <end position="410"/>
    </location>
</feature>
<dbReference type="InterPro" id="IPR008271">
    <property type="entry name" value="Ser/Thr_kinase_AS"/>
</dbReference>
<dbReference type="InterPro" id="IPR000719">
    <property type="entry name" value="Prot_kinase_dom"/>
</dbReference>
<evidence type="ECO:0000256" key="1">
    <source>
        <dbReference type="ARBA" id="ARBA00010886"/>
    </source>
</evidence>
<dbReference type="SUPFAM" id="SSF56112">
    <property type="entry name" value="Protein kinase-like (PK-like)"/>
    <property type="match status" value="1"/>
</dbReference>
<dbReference type="EMBL" id="CASHTH010003884">
    <property type="protein sequence ID" value="CAI8050753.1"/>
    <property type="molecule type" value="Genomic_DNA"/>
</dbReference>
<dbReference type="PANTHER" id="PTHR43671">
    <property type="entry name" value="SERINE/THREONINE-PROTEIN KINASE NEK"/>
    <property type="match status" value="1"/>
</dbReference>
<feature type="binding site" evidence="6">
    <location>
        <position position="54"/>
    </location>
    <ligand>
        <name>ATP</name>
        <dbReference type="ChEBI" id="CHEBI:30616"/>
    </ligand>
</feature>
<dbReference type="Pfam" id="PF00069">
    <property type="entry name" value="Pkinase"/>
    <property type="match status" value="1"/>
</dbReference>
<evidence type="ECO:0000256" key="2">
    <source>
        <dbReference type="ARBA" id="ARBA00022679"/>
    </source>
</evidence>
<comment type="caution">
    <text evidence="9">The sequence shown here is derived from an EMBL/GenBank/DDBJ whole genome shotgun (WGS) entry which is preliminary data.</text>
</comment>
<evidence type="ECO:0000256" key="7">
    <source>
        <dbReference type="SAM" id="Coils"/>
    </source>
</evidence>
<reference evidence="9" key="1">
    <citation type="submission" date="2023-03" db="EMBL/GenBank/DDBJ databases">
        <authorList>
            <person name="Steffen K."/>
            <person name="Cardenas P."/>
        </authorList>
    </citation>
    <scope>NUCLEOTIDE SEQUENCE</scope>
</reference>
<organism evidence="9 10">
    <name type="scientific">Geodia barretti</name>
    <name type="common">Barrett's horny sponge</name>
    <dbReference type="NCBI Taxonomy" id="519541"/>
    <lineage>
        <taxon>Eukaryota</taxon>
        <taxon>Metazoa</taxon>
        <taxon>Porifera</taxon>
        <taxon>Demospongiae</taxon>
        <taxon>Heteroscleromorpha</taxon>
        <taxon>Tetractinellida</taxon>
        <taxon>Astrophorina</taxon>
        <taxon>Geodiidae</taxon>
        <taxon>Geodia</taxon>
    </lineage>
</organism>
<keyword evidence="3 6" id="KW-0547">Nucleotide-binding</keyword>
<keyword evidence="7" id="KW-0175">Coiled coil</keyword>
<evidence type="ECO:0000313" key="9">
    <source>
        <dbReference type="EMBL" id="CAI8050753.1"/>
    </source>
</evidence>
<dbReference type="Gene3D" id="1.10.510.10">
    <property type="entry name" value="Transferase(Phosphotransferase) domain 1"/>
    <property type="match status" value="1"/>
</dbReference>
<evidence type="ECO:0000313" key="10">
    <source>
        <dbReference type="Proteomes" id="UP001174909"/>
    </source>
</evidence>
<dbReference type="PANTHER" id="PTHR43671:SF86">
    <property type="entry name" value="PROTEIN KINASE DOMAIN-CONTAINING PROTEIN"/>
    <property type="match status" value="1"/>
</dbReference>
<dbReference type="InterPro" id="IPR050660">
    <property type="entry name" value="NEK_Ser/Thr_kinase"/>
</dbReference>
<dbReference type="Proteomes" id="UP001174909">
    <property type="component" value="Unassembled WGS sequence"/>
</dbReference>
<keyword evidence="10" id="KW-1185">Reference proteome</keyword>
<comment type="similarity">
    <text evidence="1">Belongs to the protein kinase superfamily. NEK Ser/Thr protein kinase family. NIMA subfamily.</text>
</comment>
<gene>
    <name evidence="9" type="ORF">GBAR_LOCUS27834</name>
</gene>
<dbReference type="InterPro" id="IPR011009">
    <property type="entry name" value="Kinase-like_dom_sf"/>
</dbReference>
<evidence type="ECO:0000259" key="8">
    <source>
        <dbReference type="PROSITE" id="PS50011"/>
    </source>
</evidence>
<sequence length="525" mass="59137">MADLEVLELTTLTSSSADDFAVLRPLGYGASGMVVAATCNRPGVPTPDKLYAVKLLYNFSHEYSSVVLNNSLENEWLVLSRLLPHPNIVRFWAQFVSPIPRSFRNLLPEELRPKSVYRDRSGVSRPRRGQFLVLDHHQKNLADWINQSSLPISYDITLKITEQVLHAVLYLEKNRVRHLDIKPSNVLIQNGNRPVLCDFGCAVQFPDSSFVLEYSRGVHVGGNRAHLAPEVLTSAHRCRHEPSRHKTIDYSKQASFAVGVLVCEIATGDHPLPDYPLGFTSSGAVQYTARDIVPLPEFFPKSFQSIVADLLRCDLGKRLDLGEAVKQLELCCVKRQRVTTVGDLQVELRRVKQERDIAKAKLSAVASERDSAVRELRAMAEQCQKVVSEFDSLAQHCDTLSRENKRYRRERDGAVAAIESAYEASHLLQGQLTLVTRERDLAQSKCEELQSLNKRASLKEPIVECGRCKGFYLESENSSSACLWHPGKHVSYTFSVLQCVYTMFVPISAWWMVIYYLPLPSLPAL</sequence>
<proteinExistence type="inferred from homology"/>
<evidence type="ECO:0000256" key="6">
    <source>
        <dbReference type="PROSITE-ProRule" id="PRU10141"/>
    </source>
</evidence>
<keyword evidence="2" id="KW-0808">Transferase</keyword>
<protein>
    <submittedName>
        <fullName evidence="9">Serine/threonine-protein kinase PINK1, mitochondrial</fullName>
    </submittedName>
</protein>
<feature type="domain" description="Protein kinase" evidence="8">
    <location>
        <begin position="20"/>
        <end position="330"/>
    </location>
</feature>
<dbReference type="PROSITE" id="PS00108">
    <property type="entry name" value="PROTEIN_KINASE_ST"/>
    <property type="match status" value="1"/>
</dbReference>
<keyword evidence="4 9" id="KW-0418">Kinase</keyword>
<dbReference type="InterPro" id="IPR017441">
    <property type="entry name" value="Protein_kinase_ATP_BS"/>
</dbReference>